<dbReference type="SUPFAM" id="SSF81606">
    <property type="entry name" value="PP2C-like"/>
    <property type="match status" value="1"/>
</dbReference>
<dbReference type="InterPro" id="IPR036457">
    <property type="entry name" value="PPM-type-like_dom_sf"/>
</dbReference>
<dbReference type="NCBIfam" id="NF033484">
    <property type="entry name" value="Stp1_PP2C_phos"/>
    <property type="match status" value="1"/>
</dbReference>
<keyword evidence="3" id="KW-1185">Reference proteome</keyword>
<dbReference type="SMART" id="SM00331">
    <property type="entry name" value="PP2C_SIG"/>
    <property type="match status" value="1"/>
</dbReference>
<dbReference type="eggNOG" id="COG0631">
    <property type="taxonomic scope" value="Bacteria"/>
</dbReference>
<reference evidence="2 3" key="1">
    <citation type="journal article" date="2011" name="J. Bacteriol.">
        <title>Genome sequence of Brevibacillus laterosporus LMG 15441, a pathogen of invertebrates.</title>
        <authorList>
            <person name="Djukic M."/>
            <person name="Poehlein A."/>
            <person name="Thurmer A."/>
            <person name="Daniel R."/>
        </authorList>
    </citation>
    <scope>NUCLEOTIDE SEQUENCE [LARGE SCALE GENOMIC DNA]</scope>
    <source>
        <strain evidence="2 3">LMG 15441</strain>
    </source>
</reference>
<name>A0A075R8K1_BRELA</name>
<proteinExistence type="predicted"/>
<dbReference type="AlphaFoldDB" id="A0A075R8K1"/>
<dbReference type="Gene3D" id="3.60.40.10">
    <property type="entry name" value="PPM-type phosphatase domain"/>
    <property type="match status" value="1"/>
</dbReference>
<dbReference type="SMART" id="SM00332">
    <property type="entry name" value="PP2Cc"/>
    <property type="match status" value="1"/>
</dbReference>
<protein>
    <submittedName>
        <fullName evidence="2">Serine/threonine phosphatase Stp</fullName>
        <ecNumber evidence="2">3.1.3.16</ecNumber>
    </submittedName>
</protein>
<evidence type="ECO:0000313" key="2">
    <source>
        <dbReference type="EMBL" id="AIG27726.1"/>
    </source>
</evidence>
<dbReference type="InterPro" id="IPR001932">
    <property type="entry name" value="PPM-type_phosphatase-like_dom"/>
</dbReference>
<gene>
    <name evidence="2" type="primary">stp</name>
    <name evidence="2" type="ORF">BRLA_c034140</name>
</gene>
<dbReference type="PROSITE" id="PS51746">
    <property type="entry name" value="PPM_2"/>
    <property type="match status" value="1"/>
</dbReference>
<dbReference type="EC" id="3.1.3.16" evidence="2"/>
<organism evidence="2 3">
    <name type="scientific">Brevibacillus laterosporus LMG 15441</name>
    <dbReference type="NCBI Taxonomy" id="1042163"/>
    <lineage>
        <taxon>Bacteria</taxon>
        <taxon>Bacillati</taxon>
        <taxon>Bacillota</taxon>
        <taxon>Bacilli</taxon>
        <taxon>Bacillales</taxon>
        <taxon>Paenibacillaceae</taxon>
        <taxon>Brevibacillus</taxon>
    </lineage>
</organism>
<dbReference type="KEGG" id="blr:BRLA_c034140"/>
<dbReference type="CDD" id="cd00143">
    <property type="entry name" value="PP2Cc"/>
    <property type="match status" value="1"/>
</dbReference>
<dbReference type="HOGENOM" id="CLU_034545_4_1_9"/>
<sequence>MEIAMKSHVGCVRQVNEDFYACAVDLAGRVLAVVADGMGGHQAGDVASKMAVERILKEMKKVEHSMAPLEERELLMDALLLANQEVYEYAEAHPECNGMGTTVVATLIGNDEGVTAHIGDSRLYIYKENELIQHTEDHSLVQELLKSGQINQMEASLHPQRNVLMRALGTEDHVRIDLGQFEWSDGDIVLLCSDGLSNKVPEEIIEEWLAKPIPLQQSVDALVQYALDAGGEDNITCVAIRNKKKPSQVCEKEGGGECKVND</sequence>
<keyword evidence="2" id="KW-0378">Hydrolase</keyword>
<feature type="domain" description="PPM-type phosphatase" evidence="1">
    <location>
        <begin position="3"/>
        <end position="242"/>
    </location>
</feature>
<dbReference type="EMBL" id="CP007806">
    <property type="protein sequence ID" value="AIG27726.1"/>
    <property type="molecule type" value="Genomic_DNA"/>
</dbReference>
<dbReference type="STRING" id="1042163.BRLA_c034140"/>
<evidence type="ECO:0000259" key="1">
    <source>
        <dbReference type="PROSITE" id="PS51746"/>
    </source>
</evidence>
<dbReference type="RefSeq" id="WP_003336782.1">
    <property type="nucleotide sequence ID" value="NZ_CP007806.1"/>
</dbReference>
<accession>A0A075R8K1</accession>
<dbReference type="PANTHER" id="PTHR47992">
    <property type="entry name" value="PROTEIN PHOSPHATASE"/>
    <property type="match status" value="1"/>
</dbReference>
<dbReference type="Pfam" id="PF13672">
    <property type="entry name" value="PP2C_2"/>
    <property type="match status" value="1"/>
</dbReference>
<dbReference type="Proteomes" id="UP000005850">
    <property type="component" value="Chromosome"/>
</dbReference>
<evidence type="ECO:0000313" key="3">
    <source>
        <dbReference type="Proteomes" id="UP000005850"/>
    </source>
</evidence>
<dbReference type="InterPro" id="IPR015655">
    <property type="entry name" value="PP2C"/>
</dbReference>
<dbReference type="GO" id="GO:0004722">
    <property type="term" value="F:protein serine/threonine phosphatase activity"/>
    <property type="evidence" value="ECO:0007669"/>
    <property type="project" value="UniProtKB-EC"/>
</dbReference>